<evidence type="ECO:0000313" key="3">
    <source>
        <dbReference type="Proteomes" id="UP000273898"/>
    </source>
</evidence>
<gene>
    <name evidence="1" type="ORF">BCL90_0405</name>
    <name evidence="2" type="ORF">E3V97_10375</name>
</gene>
<proteinExistence type="predicted"/>
<reference evidence="1 3" key="1">
    <citation type="submission" date="2018-10" db="EMBL/GenBank/DDBJ databases">
        <title>Genomic Encyclopedia of Archaeal and Bacterial Type Strains, Phase II (KMG-II): from individual species to whole genera.</title>
        <authorList>
            <person name="Goeker M."/>
        </authorList>
    </citation>
    <scope>NUCLEOTIDE SEQUENCE [LARGE SCALE GENOMIC DNA]</scope>
    <source>
        <strain evidence="1 3">DSM 19624</strain>
    </source>
</reference>
<dbReference type="Proteomes" id="UP000273898">
    <property type="component" value="Unassembled WGS sequence"/>
</dbReference>
<organism evidence="1 3">
    <name type="scientific">Pedobacter alluvionis</name>
    <dbReference type="NCBI Taxonomy" id="475253"/>
    <lineage>
        <taxon>Bacteria</taxon>
        <taxon>Pseudomonadati</taxon>
        <taxon>Bacteroidota</taxon>
        <taxon>Sphingobacteriia</taxon>
        <taxon>Sphingobacteriales</taxon>
        <taxon>Sphingobacteriaceae</taxon>
        <taxon>Pedobacter</taxon>
    </lineage>
</organism>
<name>A0A497Y908_9SPHI</name>
<dbReference type="InterPro" id="IPR029044">
    <property type="entry name" value="Nucleotide-diphossugar_trans"/>
</dbReference>
<dbReference type="OrthoDB" id="786757at2"/>
<sequence length="315" mass="36339">MIKKAVVTIAVGRIYYLQLAKNLIKSFLIWNGESAIKLLVLTDNTTYFEEFSNNPKVIVKLLALEESQKSFTSKFLLIDHIVAEENLFIDCDCLIYKPLDSIFDTMSAYDFTAIGEEQTSGDFFCDIKEMINKFNVIAMPVFVGSVYYFKNNHISKSVFAKALELKERYDELGFIRLRGKENEEPLFALSMALYNQHPIADNETIKADRMFYNTSKTNVLKGKTKLKRVNQADQSTIVCEPAIVHFNDSYSESANYLMEEARLKIAGRNSTLAEIDIIFRYYFKERATSIFKFVFRPVYHFLLGPSKVHSNKRVQ</sequence>
<evidence type="ECO:0008006" key="5">
    <source>
        <dbReference type="Google" id="ProtNLM"/>
    </source>
</evidence>
<dbReference type="AlphaFoldDB" id="A0A497Y908"/>
<comment type="caution">
    <text evidence="1">The sequence shown here is derived from an EMBL/GenBank/DDBJ whole genome shotgun (WGS) entry which is preliminary data.</text>
</comment>
<dbReference type="EMBL" id="SOPX01000002">
    <property type="protein sequence ID" value="TFB31019.1"/>
    <property type="molecule type" value="Genomic_DNA"/>
</dbReference>
<dbReference type="EMBL" id="RCCK01000010">
    <property type="protein sequence ID" value="RLJ79695.1"/>
    <property type="molecule type" value="Genomic_DNA"/>
</dbReference>
<reference evidence="2 4" key="2">
    <citation type="submission" date="2019-03" db="EMBL/GenBank/DDBJ databases">
        <authorList>
            <person name="He R.-H."/>
        </authorList>
    </citation>
    <scope>NUCLEOTIDE SEQUENCE [LARGE SCALE GENOMIC DNA]</scope>
    <source>
        <strain evidence="2 4">DSM 19624</strain>
    </source>
</reference>
<dbReference type="Proteomes" id="UP000297429">
    <property type="component" value="Unassembled WGS sequence"/>
</dbReference>
<accession>A0A497Y908</accession>
<dbReference type="SUPFAM" id="SSF53448">
    <property type="entry name" value="Nucleotide-diphospho-sugar transferases"/>
    <property type="match status" value="1"/>
</dbReference>
<evidence type="ECO:0000313" key="4">
    <source>
        <dbReference type="Proteomes" id="UP000297429"/>
    </source>
</evidence>
<evidence type="ECO:0000313" key="1">
    <source>
        <dbReference type="EMBL" id="RLJ79695.1"/>
    </source>
</evidence>
<evidence type="ECO:0000313" key="2">
    <source>
        <dbReference type="EMBL" id="TFB31019.1"/>
    </source>
</evidence>
<dbReference type="RefSeq" id="WP_121282271.1">
    <property type="nucleotide sequence ID" value="NZ_RCCK01000010.1"/>
</dbReference>
<protein>
    <recommendedName>
        <fullName evidence="5">Nucleotide-diphospho-sugar transferase</fullName>
    </recommendedName>
</protein>
<keyword evidence="4" id="KW-1185">Reference proteome</keyword>